<reference evidence="7" key="1">
    <citation type="submission" date="2012-06" db="EMBL/GenBank/DDBJ databases">
        <title>The genome sequence of Coniosporium apollinis CBS 100218.</title>
        <authorList>
            <consortium name="The Broad Institute Genome Sequencing Platform"/>
            <person name="Cuomo C."/>
            <person name="Gorbushina A."/>
            <person name="Noack S."/>
            <person name="Walker B."/>
            <person name="Young S.K."/>
            <person name="Zeng Q."/>
            <person name="Gargeya S."/>
            <person name="Fitzgerald M."/>
            <person name="Haas B."/>
            <person name="Abouelleil A."/>
            <person name="Alvarado L."/>
            <person name="Arachchi H.M."/>
            <person name="Berlin A.M."/>
            <person name="Chapman S.B."/>
            <person name="Goldberg J."/>
            <person name="Griggs A."/>
            <person name="Gujja S."/>
            <person name="Hansen M."/>
            <person name="Howarth C."/>
            <person name="Imamovic A."/>
            <person name="Larimer J."/>
            <person name="McCowan C."/>
            <person name="Montmayeur A."/>
            <person name="Murphy C."/>
            <person name="Neiman D."/>
            <person name="Pearson M."/>
            <person name="Priest M."/>
            <person name="Roberts A."/>
            <person name="Saif S."/>
            <person name="Shea T."/>
            <person name="Sisk P."/>
            <person name="Sykes S."/>
            <person name="Wortman J."/>
            <person name="Nusbaum C."/>
            <person name="Birren B."/>
        </authorList>
    </citation>
    <scope>NUCLEOTIDE SEQUENCE [LARGE SCALE GENOMIC DNA]</scope>
    <source>
        <strain evidence="7">CBS 100218</strain>
    </source>
</reference>
<feature type="transmembrane region" description="Helical" evidence="4">
    <location>
        <begin position="139"/>
        <end position="159"/>
    </location>
</feature>
<dbReference type="PROSITE" id="PS50850">
    <property type="entry name" value="MFS"/>
    <property type="match status" value="1"/>
</dbReference>
<feature type="transmembrane region" description="Helical" evidence="4">
    <location>
        <begin position="171"/>
        <end position="190"/>
    </location>
</feature>
<dbReference type="InterPro" id="IPR036259">
    <property type="entry name" value="MFS_trans_sf"/>
</dbReference>
<evidence type="ECO:0000256" key="4">
    <source>
        <dbReference type="SAM" id="Phobius"/>
    </source>
</evidence>
<keyword evidence="4" id="KW-0812">Transmembrane</keyword>
<keyword evidence="4" id="KW-1133">Transmembrane helix</keyword>
<evidence type="ECO:0000313" key="7">
    <source>
        <dbReference type="Proteomes" id="UP000016924"/>
    </source>
</evidence>
<evidence type="ECO:0000256" key="3">
    <source>
        <dbReference type="SAM" id="MobiDB-lite"/>
    </source>
</evidence>
<proteinExistence type="inferred from homology"/>
<feature type="transmembrane region" description="Helical" evidence="4">
    <location>
        <begin position="370"/>
        <end position="390"/>
    </location>
</feature>
<feature type="compositionally biased region" description="Basic and acidic residues" evidence="3">
    <location>
        <begin position="1"/>
        <end position="10"/>
    </location>
</feature>
<feature type="transmembrane region" description="Helical" evidence="4">
    <location>
        <begin position="245"/>
        <end position="267"/>
    </location>
</feature>
<evidence type="ECO:0000256" key="2">
    <source>
        <dbReference type="ARBA" id="ARBA00006727"/>
    </source>
</evidence>
<accession>R7Z121</accession>
<feature type="transmembrane region" description="Helical" evidence="4">
    <location>
        <begin position="82"/>
        <end position="103"/>
    </location>
</feature>
<sequence>MSNEPEKPQEDLTTVPAVGPETAEVPQQAIEGLEPPPDGGYGWVCVLSVFIINGFSWGVLASYGVCLAYYLETDLFPGATSLDYAFIGGLNFGCAMLVATPVTSLTRILGTHIPMYIGVCLQTGGFIAASFSSRIWHLYLTQGALVGVGVGFIYIPSIAVTSQWFDKKRSVANGINSAGSGIGGLIFSFATRAIIDNISLGWALRITGLVSGIMNAIATSLIRNRNAIIKPPMRGFDVKLLRRPTVLLLLTWGFVSMLGYMTLLYSLPDFARSIGLSPSQAASTAAYLNLGTALGRPLIGFLSDRFGRIRVAGLATAVSGISVFTLWLPAESYGLTVFYSLLNGAVLGVFWMTISPLCVEVAGLAELPSLLAITWGVVILPVTFSEVVALKLRRPSFGRWEYLYPQIFAGTAYLVAAAVLFVLGRMQRRVKTPPP</sequence>
<dbReference type="InterPro" id="IPR011701">
    <property type="entry name" value="MFS"/>
</dbReference>
<dbReference type="SUPFAM" id="SSF103473">
    <property type="entry name" value="MFS general substrate transporter"/>
    <property type="match status" value="1"/>
</dbReference>
<feature type="transmembrane region" description="Helical" evidence="4">
    <location>
        <begin position="311"/>
        <end position="330"/>
    </location>
</feature>
<dbReference type="Pfam" id="PF07690">
    <property type="entry name" value="MFS_1"/>
    <property type="match status" value="1"/>
</dbReference>
<evidence type="ECO:0000256" key="1">
    <source>
        <dbReference type="ARBA" id="ARBA00004141"/>
    </source>
</evidence>
<gene>
    <name evidence="6" type="ORF">W97_07359</name>
</gene>
<feature type="transmembrane region" description="Helical" evidence="4">
    <location>
        <begin position="336"/>
        <end position="358"/>
    </location>
</feature>
<evidence type="ECO:0000313" key="6">
    <source>
        <dbReference type="EMBL" id="EON67862.1"/>
    </source>
</evidence>
<dbReference type="GeneID" id="19904670"/>
<keyword evidence="4" id="KW-0472">Membrane</keyword>
<comment type="similarity">
    <text evidence="2">Belongs to the major facilitator superfamily. Monocarboxylate porter (TC 2.A.1.13) family.</text>
</comment>
<evidence type="ECO:0000259" key="5">
    <source>
        <dbReference type="PROSITE" id="PS50850"/>
    </source>
</evidence>
<dbReference type="EMBL" id="JH767591">
    <property type="protein sequence ID" value="EON67862.1"/>
    <property type="molecule type" value="Genomic_DNA"/>
</dbReference>
<dbReference type="PANTHER" id="PTHR11360:SF315">
    <property type="entry name" value="TRANSPORTER MCH2-RELATED"/>
    <property type="match status" value="1"/>
</dbReference>
<dbReference type="RefSeq" id="XP_007783179.1">
    <property type="nucleotide sequence ID" value="XM_007784989.1"/>
</dbReference>
<dbReference type="GO" id="GO:0016020">
    <property type="term" value="C:membrane"/>
    <property type="evidence" value="ECO:0007669"/>
    <property type="project" value="UniProtKB-SubCell"/>
</dbReference>
<dbReference type="Gene3D" id="1.20.1250.20">
    <property type="entry name" value="MFS general substrate transporter like domains"/>
    <property type="match status" value="2"/>
</dbReference>
<protein>
    <recommendedName>
        <fullName evidence="5">Major facilitator superfamily (MFS) profile domain-containing protein</fullName>
    </recommendedName>
</protein>
<dbReference type="HOGENOM" id="CLU_001265_1_2_1"/>
<dbReference type="GO" id="GO:0022857">
    <property type="term" value="F:transmembrane transporter activity"/>
    <property type="evidence" value="ECO:0007669"/>
    <property type="project" value="InterPro"/>
</dbReference>
<feature type="transmembrane region" description="Helical" evidence="4">
    <location>
        <begin position="279"/>
        <end position="299"/>
    </location>
</feature>
<dbReference type="PANTHER" id="PTHR11360">
    <property type="entry name" value="MONOCARBOXYLATE TRANSPORTER"/>
    <property type="match status" value="1"/>
</dbReference>
<feature type="transmembrane region" description="Helical" evidence="4">
    <location>
        <begin position="41"/>
        <end position="70"/>
    </location>
</feature>
<comment type="subcellular location">
    <subcellularLocation>
        <location evidence="1">Membrane</location>
        <topology evidence="1">Multi-pass membrane protein</topology>
    </subcellularLocation>
</comment>
<dbReference type="InterPro" id="IPR020846">
    <property type="entry name" value="MFS_dom"/>
</dbReference>
<name>R7Z121_CONA1</name>
<dbReference type="OrthoDB" id="6499973at2759"/>
<dbReference type="InterPro" id="IPR050327">
    <property type="entry name" value="Proton-linked_MCT"/>
</dbReference>
<feature type="transmembrane region" description="Helical" evidence="4">
    <location>
        <begin position="202"/>
        <end position="224"/>
    </location>
</feature>
<dbReference type="AlphaFoldDB" id="R7Z121"/>
<keyword evidence="7" id="KW-1185">Reference proteome</keyword>
<dbReference type="Proteomes" id="UP000016924">
    <property type="component" value="Unassembled WGS sequence"/>
</dbReference>
<feature type="region of interest" description="Disordered" evidence="3">
    <location>
        <begin position="1"/>
        <end position="20"/>
    </location>
</feature>
<feature type="transmembrane region" description="Helical" evidence="4">
    <location>
        <begin position="402"/>
        <end position="423"/>
    </location>
</feature>
<feature type="domain" description="Major facilitator superfamily (MFS) profile" evidence="5">
    <location>
        <begin position="245"/>
        <end position="435"/>
    </location>
</feature>
<dbReference type="OMA" id="TINCFTW"/>
<dbReference type="eggNOG" id="KOG2504">
    <property type="taxonomic scope" value="Eukaryota"/>
</dbReference>
<organism evidence="6 7">
    <name type="scientific">Coniosporium apollinis (strain CBS 100218)</name>
    <name type="common">Rock-inhabiting black yeast</name>
    <dbReference type="NCBI Taxonomy" id="1168221"/>
    <lineage>
        <taxon>Eukaryota</taxon>
        <taxon>Fungi</taxon>
        <taxon>Dikarya</taxon>
        <taxon>Ascomycota</taxon>
        <taxon>Pezizomycotina</taxon>
        <taxon>Dothideomycetes</taxon>
        <taxon>Dothideomycetes incertae sedis</taxon>
        <taxon>Coniosporium</taxon>
    </lineage>
</organism>